<dbReference type="InterPro" id="IPR013221">
    <property type="entry name" value="Mur_ligase_cen"/>
</dbReference>
<dbReference type="Proteomes" id="UP001470230">
    <property type="component" value="Unassembled WGS sequence"/>
</dbReference>
<comment type="caution">
    <text evidence="14">The sequence shown here is derived from an EMBL/GenBank/DDBJ whole genome shotgun (WGS) entry which is preliminary data.</text>
</comment>
<evidence type="ECO:0000256" key="5">
    <source>
        <dbReference type="ARBA" id="ARBA00022598"/>
    </source>
</evidence>
<dbReference type="PANTHER" id="PTHR11136">
    <property type="entry name" value="FOLYLPOLYGLUTAMATE SYNTHASE-RELATED"/>
    <property type="match status" value="1"/>
</dbReference>
<proteinExistence type="inferred from homology"/>
<dbReference type="EC" id="6.3.2.17" evidence="3"/>
<evidence type="ECO:0000256" key="6">
    <source>
        <dbReference type="ARBA" id="ARBA00022723"/>
    </source>
</evidence>
<dbReference type="Pfam" id="PF08245">
    <property type="entry name" value="Mur_ligase_M"/>
    <property type="match status" value="1"/>
</dbReference>
<name>A0ABR2K2S2_9EUKA</name>
<keyword evidence="4" id="KW-0554">One-carbon metabolism</keyword>
<evidence type="ECO:0000256" key="12">
    <source>
        <dbReference type="ARBA" id="ARBA00047493"/>
    </source>
</evidence>
<keyword evidence="9" id="KW-0460">Magnesium</keyword>
<evidence type="ECO:0000313" key="14">
    <source>
        <dbReference type="EMBL" id="KAK8885241.1"/>
    </source>
</evidence>
<keyword evidence="15" id="KW-1185">Reference proteome</keyword>
<evidence type="ECO:0000256" key="11">
    <source>
        <dbReference type="ARBA" id="ARBA00030876"/>
    </source>
</evidence>
<organism evidence="14 15">
    <name type="scientific">Tritrichomonas musculus</name>
    <dbReference type="NCBI Taxonomy" id="1915356"/>
    <lineage>
        <taxon>Eukaryota</taxon>
        <taxon>Metamonada</taxon>
        <taxon>Parabasalia</taxon>
        <taxon>Tritrichomonadida</taxon>
        <taxon>Tritrichomonadidae</taxon>
        <taxon>Tritrichomonas</taxon>
    </lineage>
</organism>
<dbReference type="EMBL" id="JAPFFF010000007">
    <property type="protein sequence ID" value="KAK8885241.1"/>
    <property type="molecule type" value="Genomic_DNA"/>
</dbReference>
<dbReference type="SUPFAM" id="SSF53244">
    <property type="entry name" value="MurD-like peptide ligases, peptide-binding domain"/>
    <property type="match status" value="1"/>
</dbReference>
<evidence type="ECO:0000259" key="13">
    <source>
        <dbReference type="Pfam" id="PF08245"/>
    </source>
</evidence>
<dbReference type="InterPro" id="IPR036615">
    <property type="entry name" value="Mur_ligase_C_dom_sf"/>
</dbReference>
<dbReference type="InterPro" id="IPR036565">
    <property type="entry name" value="Mur-like_cat_sf"/>
</dbReference>
<sequence>MIKNYNDLVNLLINAPLSGTKISNNQKLAMIKEYSDALFGKKIAIPNIVVAGTKGKGSTCAVADSVIRTSGLRSCLFTSPHLVTPRERIKINGIPISEKEYVDLYSELQLELDKNKLKIPPFFAIHTLMAGLLFKYKKVDVGVIECGIGGRFDWTKIFDPTVAAITHLEYDHLDTLGSTPYSISYNKFGIYTDKSINLIVPQKEAFQKSINQLISQTNLNVKTINPEWKGKMGLMGPCCQENTALGSAAAEELLKFMKIKNYDVSKGAEKAIIHGRFQVVNIDGIQWMFDGAHTEESVKFCYRWYDSFKHNSEDDILLCATTKKRDANVLLEPFTHRKWKKIIYVEWYNDIKMKGATLVKTLKEGLNYAKQMHPKSILVTGSLHLVGDALHELGFGPQ</sequence>
<evidence type="ECO:0000256" key="1">
    <source>
        <dbReference type="ARBA" id="ARBA00005150"/>
    </source>
</evidence>
<dbReference type="NCBIfam" id="TIGR01499">
    <property type="entry name" value="folC"/>
    <property type="match status" value="1"/>
</dbReference>
<evidence type="ECO:0000256" key="4">
    <source>
        <dbReference type="ARBA" id="ARBA00022563"/>
    </source>
</evidence>
<keyword evidence="8" id="KW-0067">ATP-binding</keyword>
<comment type="catalytic activity">
    <reaction evidence="12">
        <text>(6S)-5,6,7,8-tetrahydrofolyl-(gamma-L-Glu)(n) + L-glutamate + ATP = (6S)-5,6,7,8-tetrahydrofolyl-(gamma-L-Glu)(n+1) + ADP + phosphate + H(+)</text>
        <dbReference type="Rhea" id="RHEA:10580"/>
        <dbReference type="Rhea" id="RHEA-COMP:14738"/>
        <dbReference type="Rhea" id="RHEA-COMP:14740"/>
        <dbReference type="ChEBI" id="CHEBI:15378"/>
        <dbReference type="ChEBI" id="CHEBI:29985"/>
        <dbReference type="ChEBI" id="CHEBI:30616"/>
        <dbReference type="ChEBI" id="CHEBI:43474"/>
        <dbReference type="ChEBI" id="CHEBI:141005"/>
        <dbReference type="ChEBI" id="CHEBI:456216"/>
        <dbReference type="EC" id="6.3.2.17"/>
    </reaction>
</comment>
<keyword evidence="6" id="KW-0479">Metal-binding</keyword>
<protein>
    <recommendedName>
        <fullName evidence="3">tetrahydrofolate synthase</fullName>
        <ecNumber evidence="3">6.3.2.17</ecNumber>
    </recommendedName>
    <alternativeName>
        <fullName evidence="11">Folylpoly-gamma-glutamate synthetase</fullName>
    </alternativeName>
    <alternativeName>
        <fullName evidence="10">Tetrahydrofolylpolyglutamate synthase</fullName>
    </alternativeName>
</protein>
<feature type="domain" description="Mur ligase central" evidence="13">
    <location>
        <begin position="50"/>
        <end position="225"/>
    </location>
</feature>
<evidence type="ECO:0000256" key="9">
    <source>
        <dbReference type="ARBA" id="ARBA00022842"/>
    </source>
</evidence>
<dbReference type="PANTHER" id="PTHR11136:SF5">
    <property type="entry name" value="FOLYLPOLYGLUTAMATE SYNTHASE, MITOCHONDRIAL"/>
    <property type="match status" value="1"/>
</dbReference>
<keyword evidence="5" id="KW-0436">Ligase</keyword>
<dbReference type="SUPFAM" id="SSF53623">
    <property type="entry name" value="MurD-like peptide ligases, catalytic domain"/>
    <property type="match status" value="1"/>
</dbReference>
<evidence type="ECO:0000313" key="15">
    <source>
        <dbReference type="Proteomes" id="UP001470230"/>
    </source>
</evidence>
<dbReference type="Gene3D" id="3.90.190.20">
    <property type="entry name" value="Mur ligase, C-terminal domain"/>
    <property type="match status" value="1"/>
</dbReference>
<gene>
    <name evidence="14" type="ORF">M9Y10_040686</name>
</gene>
<comment type="pathway">
    <text evidence="1">Cofactor biosynthesis; tetrahydrofolylpolyglutamate biosynthesis.</text>
</comment>
<evidence type="ECO:0000256" key="2">
    <source>
        <dbReference type="ARBA" id="ARBA00008276"/>
    </source>
</evidence>
<evidence type="ECO:0000256" key="3">
    <source>
        <dbReference type="ARBA" id="ARBA00013025"/>
    </source>
</evidence>
<keyword evidence="7" id="KW-0547">Nucleotide-binding</keyword>
<evidence type="ECO:0000256" key="8">
    <source>
        <dbReference type="ARBA" id="ARBA00022840"/>
    </source>
</evidence>
<dbReference type="Gene3D" id="3.40.1190.10">
    <property type="entry name" value="Mur-like, catalytic domain"/>
    <property type="match status" value="1"/>
</dbReference>
<evidence type="ECO:0000256" key="10">
    <source>
        <dbReference type="ARBA" id="ARBA00030592"/>
    </source>
</evidence>
<dbReference type="InterPro" id="IPR001645">
    <property type="entry name" value="Folylpolyglutamate_synth"/>
</dbReference>
<accession>A0ABR2K2S2</accession>
<comment type="similarity">
    <text evidence="2">Belongs to the folylpolyglutamate synthase family.</text>
</comment>
<reference evidence="14 15" key="1">
    <citation type="submission" date="2024-04" db="EMBL/GenBank/DDBJ databases">
        <title>Tritrichomonas musculus Genome.</title>
        <authorList>
            <person name="Alves-Ferreira E."/>
            <person name="Grigg M."/>
            <person name="Lorenzi H."/>
            <person name="Galac M."/>
        </authorList>
    </citation>
    <scope>NUCLEOTIDE SEQUENCE [LARGE SCALE GENOMIC DNA]</scope>
    <source>
        <strain evidence="14 15">EAF2021</strain>
    </source>
</reference>
<evidence type="ECO:0000256" key="7">
    <source>
        <dbReference type="ARBA" id="ARBA00022741"/>
    </source>
</evidence>